<evidence type="ECO:0000259" key="9">
    <source>
        <dbReference type="Pfam" id="PF05064"/>
    </source>
</evidence>
<accession>A0A8K0KPS8</accession>
<comment type="subcellular location">
    <subcellularLocation>
        <location evidence="1">Nucleus</location>
        <location evidence="1">Nuclear pore complex</location>
    </subcellularLocation>
</comment>
<keyword evidence="6" id="KW-0811">Translocation</keyword>
<dbReference type="PANTHER" id="PTHR12084">
    <property type="entry name" value="NUCLEAR PORE GLYCOPROTEIN P62-RELATED"/>
    <property type="match status" value="1"/>
</dbReference>
<dbReference type="OrthoDB" id="344345at2759"/>
<dbReference type="GO" id="GO:0051028">
    <property type="term" value="P:mRNA transport"/>
    <property type="evidence" value="ECO:0007669"/>
    <property type="project" value="UniProtKB-KW"/>
</dbReference>
<protein>
    <recommendedName>
        <fullName evidence="9">Nucleoporin NSP1-like C-terminal domain-containing protein</fullName>
    </recommendedName>
</protein>
<evidence type="ECO:0000256" key="3">
    <source>
        <dbReference type="ARBA" id="ARBA00022448"/>
    </source>
</evidence>
<dbReference type="GO" id="GO:0006405">
    <property type="term" value="P:RNA export from nucleus"/>
    <property type="evidence" value="ECO:0007669"/>
    <property type="project" value="TreeGrafter"/>
</dbReference>
<reference evidence="10" key="2">
    <citation type="submission" date="2017-10" db="EMBL/GenBank/DDBJ databases">
        <title>Ladona fulva Genome sequencing and assembly.</title>
        <authorList>
            <person name="Murali S."/>
            <person name="Richards S."/>
            <person name="Bandaranaike D."/>
            <person name="Bellair M."/>
            <person name="Blankenburg K."/>
            <person name="Chao H."/>
            <person name="Dinh H."/>
            <person name="Doddapaneni H."/>
            <person name="Dugan-Rocha S."/>
            <person name="Elkadiri S."/>
            <person name="Gnanaolivu R."/>
            <person name="Hernandez B."/>
            <person name="Skinner E."/>
            <person name="Javaid M."/>
            <person name="Lee S."/>
            <person name="Li M."/>
            <person name="Ming W."/>
            <person name="Munidasa M."/>
            <person name="Muniz J."/>
            <person name="Nguyen L."/>
            <person name="Hughes D."/>
            <person name="Osuji N."/>
            <person name="Pu L.-L."/>
            <person name="Puazo M."/>
            <person name="Qu C."/>
            <person name="Quiroz J."/>
            <person name="Raj R."/>
            <person name="Weissenberger G."/>
            <person name="Xin Y."/>
            <person name="Zou X."/>
            <person name="Han Y."/>
            <person name="Worley K."/>
            <person name="Muzny D."/>
            <person name="Gibbs R."/>
        </authorList>
    </citation>
    <scope>NUCLEOTIDE SEQUENCE</scope>
    <source>
        <strain evidence="10">Sampled in the wild</strain>
    </source>
</reference>
<dbReference type="GO" id="GO:0006606">
    <property type="term" value="P:protein import into nucleus"/>
    <property type="evidence" value="ECO:0007669"/>
    <property type="project" value="TreeGrafter"/>
</dbReference>
<gene>
    <name evidence="10" type="ORF">J437_LFUL015087</name>
</gene>
<evidence type="ECO:0000256" key="6">
    <source>
        <dbReference type="ARBA" id="ARBA00023010"/>
    </source>
</evidence>
<evidence type="ECO:0000256" key="8">
    <source>
        <dbReference type="ARBA" id="ARBA00023242"/>
    </source>
</evidence>
<evidence type="ECO:0000256" key="1">
    <source>
        <dbReference type="ARBA" id="ARBA00004567"/>
    </source>
</evidence>
<feature type="domain" description="Nucleoporin NSP1-like C-terminal" evidence="9">
    <location>
        <begin position="1"/>
        <end position="87"/>
    </location>
</feature>
<reference evidence="10" key="1">
    <citation type="submission" date="2013-04" db="EMBL/GenBank/DDBJ databases">
        <authorList>
            <person name="Qu J."/>
            <person name="Murali S.C."/>
            <person name="Bandaranaike D."/>
            <person name="Bellair M."/>
            <person name="Blankenburg K."/>
            <person name="Chao H."/>
            <person name="Dinh H."/>
            <person name="Doddapaneni H."/>
            <person name="Downs B."/>
            <person name="Dugan-Rocha S."/>
            <person name="Elkadiri S."/>
            <person name="Gnanaolivu R.D."/>
            <person name="Hernandez B."/>
            <person name="Javaid M."/>
            <person name="Jayaseelan J.C."/>
            <person name="Lee S."/>
            <person name="Li M."/>
            <person name="Ming W."/>
            <person name="Munidasa M."/>
            <person name="Muniz J."/>
            <person name="Nguyen L."/>
            <person name="Ongeri F."/>
            <person name="Osuji N."/>
            <person name="Pu L.-L."/>
            <person name="Puazo M."/>
            <person name="Qu C."/>
            <person name="Quiroz J."/>
            <person name="Raj R."/>
            <person name="Weissenberger G."/>
            <person name="Xin Y."/>
            <person name="Zou X."/>
            <person name="Han Y."/>
            <person name="Richards S."/>
            <person name="Worley K."/>
            <person name="Muzny D."/>
            <person name="Gibbs R."/>
        </authorList>
    </citation>
    <scope>NUCLEOTIDE SEQUENCE</scope>
    <source>
        <strain evidence="10">Sampled in the wild</strain>
    </source>
</reference>
<dbReference type="AlphaFoldDB" id="A0A8K0KPS8"/>
<name>A0A8K0KPS8_LADFU</name>
<sequence>MTYSKLQENINKWALELEKQEKLFLHQATEMNGWDRVIVENSEKLHMLNGKIEKVRREQRHLDLELDFVLSQQNELDYMLKGLEKEWGSVPPLDPERQHTYKIAESLDYKLKVMSEDLKEVVDHMNAMNYPPNDEFNPVMQIVRILNAHMNVLLMVERKTNLAETKVKEVGKLLELCKRDCDRACHLYFD</sequence>
<keyword evidence="7" id="KW-0906">Nuclear pore complex</keyword>
<evidence type="ECO:0000256" key="5">
    <source>
        <dbReference type="ARBA" id="ARBA00022927"/>
    </source>
</evidence>
<keyword evidence="4" id="KW-0509">mRNA transport</keyword>
<dbReference type="InterPro" id="IPR026010">
    <property type="entry name" value="NSP1/NUP62"/>
</dbReference>
<keyword evidence="8" id="KW-0539">Nucleus</keyword>
<dbReference type="Pfam" id="PF05064">
    <property type="entry name" value="Nsp1_C"/>
    <property type="match status" value="1"/>
</dbReference>
<evidence type="ECO:0000313" key="10">
    <source>
        <dbReference type="EMBL" id="KAG8239311.1"/>
    </source>
</evidence>
<keyword evidence="11" id="KW-1185">Reference proteome</keyword>
<evidence type="ECO:0000256" key="2">
    <source>
        <dbReference type="ARBA" id="ARBA00005911"/>
    </source>
</evidence>
<evidence type="ECO:0000313" key="11">
    <source>
        <dbReference type="Proteomes" id="UP000792457"/>
    </source>
</evidence>
<dbReference type="FunFam" id="1.20.5.170:FF:000040">
    <property type="entry name" value="Nuclear pore glycoprotein p62"/>
    <property type="match status" value="1"/>
</dbReference>
<keyword evidence="3" id="KW-0813">Transport</keyword>
<organism evidence="10 11">
    <name type="scientific">Ladona fulva</name>
    <name type="common">Scarce chaser dragonfly</name>
    <name type="synonym">Libellula fulva</name>
    <dbReference type="NCBI Taxonomy" id="123851"/>
    <lineage>
        <taxon>Eukaryota</taxon>
        <taxon>Metazoa</taxon>
        <taxon>Ecdysozoa</taxon>
        <taxon>Arthropoda</taxon>
        <taxon>Hexapoda</taxon>
        <taxon>Insecta</taxon>
        <taxon>Pterygota</taxon>
        <taxon>Palaeoptera</taxon>
        <taxon>Odonata</taxon>
        <taxon>Epiprocta</taxon>
        <taxon>Anisoptera</taxon>
        <taxon>Libelluloidea</taxon>
        <taxon>Libellulidae</taxon>
        <taxon>Ladona</taxon>
    </lineage>
</organism>
<proteinExistence type="inferred from homology"/>
<comment type="caution">
    <text evidence="10">The sequence shown here is derived from an EMBL/GenBank/DDBJ whole genome shotgun (WGS) entry which is preliminary data.</text>
</comment>
<dbReference type="Gene3D" id="1.20.5.170">
    <property type="match status" value="1"/>
</dbReference>
<dbReference type="GO" id="GO:0017056">
    <property type="term" value="F:structural constituent of nuclear pore"/>
    <property type="evidence" value="ECO:0007669"/>
    <property type="project" value="InterPro"/>
</dbReference>
<evidence type="ECO:0000256" key="7">
    <source>
        <dbReference type="ARBA" id="ARBA00023132"/>
    </source>
</evidence>
<dbReference type="GO" id="GO:0044613">
    <property type="term" value="C:nuclear pore central transport channel"/>
    <property type="evidence" value="ECO:0007669"/>
    <property type="project" value="TreeGrafter"/>
</dbReference>
<dbReference type="PANTHER" id="PTHR12084:SF0">
    <property type="entry name" value="NUCLEAR PORE GLYCOPROTEIN P62"/>
    <property type="match status" value="1"/>
</dbReference>
<dbReference type="InterPro" id="IPR007758">
    <property type="entry name" value="Nucleoporin_NSP1_C"/>
</dbReference>
<keyword evidence="5" id="KW-0653">Protein transport</keyword>
<dbReference type="Proteomes" id="UP000792457">
    <property type="component" value="Unassembled WGS sequence"/>
</dbReference>
<comment type="similarity">
    <text evidence="2">Belongs to the nucleoporin NSP1/NUP62 family.</text>
</comment>
<evidence type="ECO:0000256" key="4">
    <source>
        <dbReference type="ARBA" id="ARBA00022816"/>
    </source>
</evidence>
<dbReference type="EMBL" id="KZ309589">
    <property type="protein sequence ID" value="KAG8239311.1"/>
    <property type="molecule type" value="Genomic_DNA"/>
</dbReference>
<dbReference type="GO" id="GO:0005543">
    <property type="term" value="F:phospholipid binding"/>
    <property type="evidence" value="ECO:0007669"/>
    <property type="project" value="TreeGrafter"/>
</dbReference>